<dbReference type="AlphaFoldDB" id="X1B2V5"/>
<dbReference type="InterPro" id="IPR002372">
    <property type="entry name" value="PQQ_rpt_dom"/>
</dbReference>
<accession>X1B2V5</accession>
<dbReference type="SUPFAM" id="SSF50998">
    <property type="entry name" value="Quinoprotein alcohol dehydrogenase-like"/>
    <property type="match status" value="1"/>
</dbReference>
<dbReference type="EMBL" id="BART01004101">
    <property type="protein sequence ID" value="GAG66331.1"/>
    <property type="molecule type" value="Genomic_DNA"/>
</dbReference>
<protein>
    <recommendedName>
        <fullName evidence="1">Pyrrolo-quinoline quinone repeat domain-containing protein</fullName>
    </recommendedName>
</protein>
<evidence type="ECO:0000313" key="2">
    <source>
        <dbReference type="EMBL" id="GAG66331.1"/>
    </source>
</evidence>
<dbReference type="InterPro" id="IPR011047">
    <property type="entry name" value="Quinoprotein_ADH-like_sf"/>
</dbReference>
<dbReference type="Pfam" id="PF13360">
    <property type="entry name" value="PQQ_2"/>
    <property type="match status" value="1"/>
</dbReference>
<feature type="non-terminal residue" evidence="2">
    <location>
        <position position="148"/>
    </location>
</feature>
<reference evidence="2" key="1">
    <citation type="journal article" date="2014" name="Front. Microbiol.">
        <title>High frequency of phylogenetically diverse reductive dehalogenase-homologous genes in deep subseafloor sedimentary metagenomes.</title>
        <authorList>
            <person name="Kawai M."/>
            <person name="Futagami T."/>
            <person name="Toyoda A."/>
            <person name="Takaki Y."/>
            <person name="Nishi S."/>
            <person name="Hori S."/>
            <person name="Arai W."/>
            <person name="Tsubouchi T."/>
            <person name="Morono Y."/>
            <person name="Uchiyama I."/>
            <person name="Ito T."/>
            <person name="Fujiyama A."/>
            <person name="Inagaki F."/>
            <person name="Takami H."/>
        </authorList>
    </citation>
    <scope>NUCLEOTIDE SEQUENCE</scope>
    <source>
        <strain evidence="2">Expedition CK06-06</strain>
    </source>
</reference>
<sequence>MRSLQTKMGLLIVAFLIAVTTAAAKENWLQFKYDCRHSGNVPGRSVTTPPGLIGAVPLTDAVFTAPVVADGRVYVVDGAGVVFCIDTATLRVVWKFSTPGGKSNCNNVSSPAIAVLGTPYGGRYLHFGTMAGSYYVLNTANGTVIKEI</sequence>
<evidence type="ECO:0000259" key="1">
    <source>
        <dbReference type="Pfam" id="PF13360"/>
    </source>
</evidence>
<gene>
    <name evidence="2" type="ORF">S01H4_10613</name>
</gene>
<dbReference type="Gene3D" id="2.130.10.10">
    <property type="entry name" value="YVTN repeat-like/Quinoprotein amine dehydrogenase"/>
    <property type="match status" value="1"/>
</dbReference>
<organism evidence="2">
    <name type="scientific">marine sediment metagenome</name>
    <dbReference type="NCBI Taxonomy" id="412755"/>
    <lineage>
        <taxon>unclassified sequences</taxon>
        <taxon>metagenomes</taxon>
        <taxon>ecological metagenomes</taxon>
    </lineage>
</organism>
<dbReference type="InterPro" id="IPR015943">
    <property type="entry name" value="WD40/YVTN_repeat-like_dom_sf"/>
</dbReference>
<name>X1B2V5_9ZZZZ</name>
<feature type="domain" description="Pyrrolo-quinoline quinone repeat" evidence="1">
    <location>
        <begin position="58"/>
        <end position="147"/>
    </location>
</feature>
<proteinExistence type="predicted"/>
<comment type="caution">
    <text evidence="2">The sequence shown here is derived from an EMBL/GenBank/DDBJ whole genome shotgun (WGS) entry which is preliminary data.</text>
</comment>